<dbReference type="InterPro" id="IPR014942">
    <property type="entry name" value="AbiEii"/>
</dbReference>
<reference evidence="1 2" key="1">
    <citation type="submission" date="2019-04" db="EMBL/GenBank/DDBJ databases">
        <authorList>
            <person name="Van Vliet M D."/>
        </authorList>
    </citation>
    <scope>NUCLEOTIDE SEQUENCE [LARGE SCALE GENOMIC DNA]</scope>
    <source>
        <strain evidence="1 2">F1</strain>
    </source>
</reference>
<dbReference type="EMBL" id="CAAHFG010000004">
    <property type="protein sequence ID" value="VGO16660.1"/>
    <property type="molecule type" value="Genomic_DNA"/>
</dbReference>
<dbReference type="Proteomes" id="UP000366872">
    <property type="component" value="Unassembled WGS sequence"/>
</dbReference>
<sequence>MFNRTYVKQVELLLQVLPLLQKHGCFALKGGTAMNLFVQDMPRLSVDIDLAYLPLVPREDALAGISGALEQLAVEIEAELPGTTVQGQPVAGVTGRLVVNAVNAQIKVEPNFVFRGALFPPETRTLCASAQAEFERFVESRILSEADLYGGKICAALDRQHPRDLFDVHLMFRDPGLTDDIRSAFTVYLAGHPRPMAELLNPNEQPLATIYAAQFAGMAREPVSVETLVETRRRLVRELNDRLTENERLFLLSIKMGAPEWNRLPIEHLEQLPALQWKLRNIGNMESAKHRQAVDELKRVLRL</sequence>
<evidence type="ECO:0000313" key="1">
    <source>
        <dbReference type="EMBL" id="VGO16660.1"/>
    </source>
</evidence>
<keyword evidence="2" id="KW-1185">Reference proteome</keyword>
<accession>A0A6C2U9D8</accession>
<dbReference type="Gene3D" id="3.10.450.620">
    <property type="entry name" value="JHP933, nucleotidyltransferase-like core domain"/>
    <property type="match status" value="1"/>
</dbReference>
<name>A0A6C2U9D8_PONDE</name>
<protein>
    <recommendedName>
        <fullName evidence="3">Nucleotidyl transferase AbiEii/AbiGii toxin family protein</fullName>
    </recommendedName>
</protein>
<evidence type="ECO:0000313" key="2">
    <source>
        <dbReference type="Proteomes" id="UP000366872"/>
    </source>
</evidence>
<dbReference type="Pfam" id="PF08843">
    <property type="entry name" value="AbiEii"/>
    <property type="match status" value="1"/>
</dbReference>
<proteinExistence type="predicted"/>
<dbReference type="RefSeq" id="WP_136082193.1">
    <property type="nucleotide sequence ID" value="NZ_CAAHFG010000004.1"/>
</dbReference>
<evidence type="ECO:0008006" key="3">
    <source>
        <dbReference type="Google" id="ProtNLM"/>
    </source>
</evidence>
<dbReference type="AlphaFoldDB" id="A0A6C2U9D8"/>
<gene>
    <name evidence="1" type="ORF">PDESU_05251</name>
</gene>
<organism evidence="1 2">
    <name type="scientific">Pontiella desulfatans</name>
    <dbReference type="NCBI Taxonomy" id="2750659"/>
    <lineage>
        <taxon>Bacteria</taxon>
        <taxon>Pseudomonadati</taxon>
        <taxon>Kiritimatiellota</taxon>
        <taxon>Kiritimatiellia</taxon>
        <taxon>Kiritimatiellales</taxon>
        <taxon>Pontiellaceae</taxon>
        <taxon>Pontiella</taxon>
    </lineage>
</organism>